<keyword evidence="2" id="KW-1185">Reference proteome</keyword>
<dbReference type="Proteomes" id="UP001596012">
    <property type="component" value="Unassembled WGS sequence"/>
</dbReference>
<evidence type="ECO:0000313" key="2">
    <source>
        <dbReference type="Proteomes" id="UP001596012"/>
    </source>
</evidence>
<dbReference type="RefSeq" id="WP_386354475.1">
    <property type="nucleotide sequence ID" value="NZ_JBHSFG010000100.1"/>
</dbReference>
<name>A0ABV8Z4U9_9ACTN</name>
<proteinExistence type="predicted"/>
<comment type="caution">
    <text evidence="1">The sequence shown here is derived from an EMBL/GenBank/DDBJ whole genome shotgun (WGS) entry which is preliminary data.</text>
</comment>
<evidence type="ECO:0000313" key="1">
    <source>
        <dbReference type="EMBL" id="MFC4471797.1"/>
    </source>
</evidence>
<sequence length="127" mass="13458">MDELTDVMGSEAGIATVVTGAVGENGAPMEEFWARLGEVLDRLREEGTGTVRLVMSGAGEERPDRPSVGRRVADAWELEVIAPDGEVQIVPGGSLFVRSDPPRRGGWWSFSPGVQPVALGARQPASS</sequence>
<gene>
    <name evidence="1" type="ORF">ACFPH6_46175</name>
</gene>
<protein>
    <submittedName>
        <fullName evidence="1">Uncharacterized protein</fullName>
    </submittedName>
</protein>
<reference evidence="2" key="1">
    <citation type="journal article" date="2019" name="Int. J. Syst. Evol. Microbiol.">
        <title>The Global Catalogue of Microorganisms (GCM) 10K type strain sequencing project: providing services to taxonomists for standard genome sequencing and annotation.</title>
        <authorList>
            <consortium name="The Broad Institute Genomics Platform"/>
            <consortium name="The Broad Institute Genome Sequencing Center for Infectious Disease"/>
            <person name="Wu L."/>
            <person name="Ma J."/>
        </authorList>
    </citation>
    <scope>NUCLEOTIDE SEQUENCE [LARGE SCALE GENOMIC DNA]</scope>
    <source>
        <strain evidence="2">DT43</strain>
    </source>
</reference>
<dbReference type="EMBL" id="JBHSFG010000100">
    <property type="protein sequence ID" value="MFC4471797.1"/>
    <property type="molecule type" value="Genomic_DNA"/>
</dbReference>
<organism evidence="1 2">
    <name type="scientific">Streptomyces xiangluensis</name>
    <dbReference type="NCBI Taxonomy" id="2665720"/>
    <lineage>
        <taxon>Bacteria</taxon>
        <taxon>Bacillati</taxon>
        <taxon>Actinomycetota</taxon>
        <taxon>Actinomycetes</taxon>
        <taxon>Kitasatosporales</taxon>
        <taxon>Streptomycetaceae</taxon>
        <taxon>Streptomyces</taxon>
    </lineage>
</organism>
<accession>A0ABV8Z4U9</accession>